<feature type="transmembrane region" description="Helical" evidence="9">
    <location>
        <begin position="471"/>
        <end position="494"/>
    </location>
</feature>
<keyword evidence="12" id="KW-1185">Reference proteome</keyword>
<name>A0A2V1ECP2_9PLEO</name>
<feature type="transmembrane region" description="Helical" evidence="9">
    <location>
        <begin position="710"/>
        <end position="733"/>
    </location>
</feature>
<keyword evidence="7" id="KW-0333">Golgi apparatus</keyword>
<keyword evidence="5 9" id="KW-0732">Signal</keyword>
<dbReference type="PANTHER" id="PTHR10766:SF55">
    <property type="entry name" value="TRANSMEMBRANE 9 SUPERFAMILY MEMBER 4"/>
    <property type="match status" value="1"/>
</dbReference>
<feature type="transmembrane region" description="Helical" evidence="9">
    <location>
        <begin position="803"/>
        <end position="836"/>
    </location>
</feature>
<dbReference type="AlphaFoldDB" id="A0A2V1ECP2"/>
<evidence type="ECO:0000256" key="8">
    <source>
        <dbReference type="ARBA" id="ARBA00023136"/>
    </source>
</evidence>
<feature type="transmembrane region" description="Helical" evidence="9">
    <location>
        <begin position="437"/>
        <end position="459"/>
    </location>
</feature>
<dbReference type="GO" id="GO:0072657">
    <property type="term" value="P:protein localization to membrane"/>
    <property type="evidence" value="ECO:0007669"/>
    <property type="project" value="TreeGrafter"/>
</dbReference>
<sequence>MRIEARYNALLCAAIGIAEAAWIPGFTPQTYRDGDIIPLLQSRVFPPHRSSTTDAPSLTPKQQTHIYAYDDLPIACPSPPRYTGSSSRIPLTLSHIARGDRISVSRHELIFGIDEVDKVLCTLELDSNSLRRIKELIAQGYREEWILDGLPGVRAWLNTTGTGRYYGQGVEIGARVNKEHNRGLVGKVEPPKYEIYNHVSLLVRYRTLGRKHERDVLLTLPETHWADEVSKAQGMDWERVIVGFELFPKSRKVSKTMTKGVEKRVQIWPVPTPTTGKTMRKGKKQQDGEEEKLKIPFTYSVYWREEKEEGEGGMEWRDRWRPFSAAGEEPETTVRYKFSVWLWVFWVLLGYWLASGRTDNVKDEEEGGIRLSSDPPRAARTAPPQPSKKTGKSKKSYGLLSPQHRNVTAPSSLSDDENEKSALSQHRPNPPTYNTTLLPPFLGAGIQVLAHLITIYPLYALNTLHAPYFSHFLTLAILIHLFLIPLSGYVSFYAHAASSSFPGSYPSSSSSLRHRPPRQNTLLTICTLPALVFTGTFLLNTSVWWQAGGTAVPFATLSTTCTAWLLVQSILVYAGSQYAAIELTENNLTSNTHNNPLQQTFTLASAARAVSIGGLPITNTIPRTKPSSSSSYPLTLALAKPTLISLLAATTPFLTAFLAAKITSFVSSCSMTHINLLHASFFLRLTLDTEWVCSDYNYHFNNINPTPPSLLLIITIAGLTFLSTVMFTSTYLLPITTHIPTTTTNNTKHPPPPPPPARFLLSHHHHHYHPLFLPTSSPTLLLFVGLLYQYLTNPMRPAGIVPAVLHTAVLASVCVAFGMGLAGLRVLGVVVVLLVGSGRVWKGKGKREEVEAGGKEK</sequence>
<evidence type="ECO:0000313" key="12">
    <source>
        <dbReference type="Proteomes" id="UP000244855"/>
    </source>
</evidence>
<dbReference type="EMBL" id="KZ805300">
    <property type="protein sequence ID" value="PVI08301.1"/>
    <property type="molecule type" value="Genomic_DNA"/>
</dbReference>
<dbReference type="OrthoDB" id="1666796at2759"/>
<feature type="signal peptide" evidence="9">
    <location>
        <begin position="1"/>
        <end position="20"/>
    </location>
</feature>
<protein>
    <recommendedName>
        <fullName evidence="9">Transmembrane 9 superfamily member</fullName>
    </recommendedName>
</protein>
<evidence type="ECO:0000256" key="5">
    <source>
        <dbReference type="ARBA" id="ARBA00022729"/>
    </source>
</evidence>
<dbReference type="Pfam" id="PF02990">
    <property type="entry name" value="EMP70"/>
    <property type="match status" value="1"/>
</dbReference>
<keyword evidence="8 9" id="KW-0472">Membrane</keyword>
<reference evidence="11 12" key="1">
    <citation type="journal article" date="2018" name="Sci. Rep.">
        <title>Comparative genomics provides insights into the lifestyle and reveals functional heterogeneity of dark septate endophytic fungi.</title>
        <authorList>
            <person name="Knapp D.G."/>
            <person name="Nemeth J.B."/>
            <person name="Barry K."/>
            <person name="Hainaut M."/>
            <person name="Henrissat B."/>
            <person name="Johnson J."/>
            <person name="Kuo A."/>
            <person name="Lim J.H.P."/>
            <person name="Lipzen A."/>
            <person name="Nolan M."/>
            <person name="Ohm R.A."/>
            <person name="Tamas L."/>
            <person name="Grigoriev I.V."/>
            <person name="Spatafora J.W."/>
            <person name="Nagy L.G."/>
            <person name="Kovacs G.M."/>
        </authorList>
    </citation>
    <scope>NUCLEOTIDE SEQUENCE [LARGE SCALE GENOMIC DNA]</scope>
    <source>
        <strain evidence="11 12">DSE2036</strain>
    </source>
</reference>
<keyword evidence="4 9" id="KW-0812">Transmembrane</keyword>
<dbReference type="Proteomes" id="UP000244855">
    <property type="component" value="Unassembled WGS sequence"/>
</dbReference>
<feature type="compositionally biased region" description="Polar residues" evidence="10">
    <location>
        <begin position="403"/>
        <end position="413"/>
    </location>
</feature>
<feature type="transmembrane region" description="Helical" evidence="9">
    <location>
        <begin position="522"/>
        <end position="545"/>
    </location>
</feature>
<feature type="transmembrane region" description="Helical" evidence="9">
    <location>
        <begin position="771"/>
        <end position="791"/>
    </location>
</feature>
<feature type="transmembrane region" description="Helical" evidence="9">
    <location>
        <begin position="551"/>
        <end position="574"/>
    </location>
</feature>
<comment type="subcellular location">
    <subcellularLocation>
        <location evidence="2">Golgi apparatus</location>
    </subcellularLocation>
    <subcellularLocation>
        <location evidence="1">Membrane</location>
        <topology evidence="1">Multi-pass membrane protein</topology>
    </subcellularLocation>
</comment>
<accession>A0A2V1ECP2</accession>
<evidence type="ECO:0000313" key="11">
    <source>
        <dbReference type="EMBL" id="PVI08301.1"/>
    </source>
</evidence>
<gene>
    <name evidence="11" type="ORF">DM02DRAFT_665684</name>
</gene>
<dbReference type="PANTHER" id="PTHR10766">
    <property type="entry name" value="TRANSMEMBRANE 9 SUPERFAMILY PROTEIN"/>
    <property type="match status" value="1"/>
</dbReference>
<feature type="region of interest" description="Disordered" evidence="10">
    <location>
        <begin position="362"/>
        <end position="432"/>
    </location>
</feature>
<dbReference type="InterPro" id="IPR004240">
    <property type="entry name" value="EMP70"/>
</dbReference>
<evidence type="ECO:0000256" key="6">
    <source>
        <dbReference type="ARBA" id="ARBA00022989"/>
    </source>
</evidence>
<evidence type="ECO:0000256" key="4">
    <source>
        <dbReference type="ARBA" id="ARBA00022692"/>
    </source>
</evidence>
<comment type="similarity">
    <text evidence="3 9">Belongs to the nonaspanin (TM9SF) (TC 9.A.2) family.</text>
</comment>
<evidence type="ECO:0000256" key="10">
    <source>
        <dbReference type="SAM" id="MobiDB-lite"/>
    </source>
</evidence>
<feature type="chain" id="PRO_5015799353" description="Transmembrane 9 superfamily member" evidence="9">
    <location>
        <begin position="21"/>
        <end position="857"/>
    </location>
</feature>
<keyword evidence="6 9" id="KW-1133">Transmembrane helix</keyword>
<organism evidence="11 12">
    <name type="scientific">Periconia macrospinosa</name>
    <dbReference type="NCBI Taxonomy" id="97972"/>
    <lineage>
        <taxon>Eukaryota</taxon>
        <taxon>Fungi</taxon>
        <taxon>Dikarya</taxon>
        <taxon>Ascomycota</taxon>
        <taxon>Pezizomycotina</taxon>
        <taxon>Dothideomycetes</taxon>
        <taxon>Pleosporomycetidae</taxon>
        <taxon>Pleosporales</taxon>
        <taxon>Massarineae</taxon>
        <taxon>Periconiaceae</taxon>
        <taxon>Periconia</taxon>
    </lineage>
</organism>
<evidence type="ECO:0000256" key="9">
    <source>
        <dbReference type="RuleBase" id="RU363079"/>
    </source>
</evidence>
<feature type="transmembrane region" description="Helical" evidence="9">
    <location>
        <begin position="338"/>
        <end position="354"/>
    </location>
</feature>
<dbReference type="STRING" id="97972.A0A2V1ECP2"/>
<evidence type="ECO:0000256" key="7">
    <source>
        <dbReference type="ARBA" id="ARBA00023034"/>
    </source>
</evidence>
<dbReference type="GO" id="GO:0016020">
    <property type="term" value="C:membrane"/>
    <property type="evidence" value="ECO:0007669"/>
    <property type="project" value="UniProtKB-SubCell"/>
</dbReference>
<evidence type="ECO:0000256" key="3">
    <source>
        <dbReference type="ARBA" id="ARBA00005227"/>
    </source>
</evidence>
<evidence type="ECO:0000256" key="2">
    <source>
        <dbReference type="ARBA" id="ARBA00004555"/>
    </source>
</evidence>
<proteinExistence type="inferred from homology"/>
<dbReference type="GO" id="GO:0005794">
    <property type="term" value="C:Golgi apparatus"/>
    <property type="evidence" value="ECO:0007669"/>
    <property type="project" value="UniProtKB-SubCell"/>
</dbReference>
<evidence type="ECO:0000256" key="1">
    <source>
        <dbReference type="ARBA" id="ARBA00004141"/>
    </source>
</evidence>